<comment type="similarity">
    <text evidence="2">Belongs to the oxygen-dependent FAD-linked oxidoreductase family.</text>
</comment>
<proteinExistence type="inferred from homology"/>
<dbReference type="InterPro" id="IPR006094">
    <property type="entry name" value="Oxid_FAD_bind_N"/>
</dbReference>
<dbReference type="Gene3D" id="3.30.43.10">
    <property type="entry name" value="Uridine Diphospho-n-acetylenolpyruvylglucosamine Reductase, domain 2"/>
    <property type="match status" value="1"/>
</dbReference>
<name>A0A9W4W547_9PEZI</name>
<gene>
    <name evidence="7" type="ORF">CGXH109_LOCUS24614</name>
</gene>
<dbReference type="Pfam" id="PF01565">
    <property type="entry name" value="FAD_binding_4"/>
    <property type="match status" value="1"/>
</dbReference>
<reference evidence="7" key="1">
    <citation type="submission" date="2022-08" db="EMBL/GenBank/DDBJ databases">
        <authorList>
            <person name="Giroux E."/>
            <person name="Giroux E."/>
        </authorList>
    </citation>
    <scope>NUCLEOTIDE SEQUENCE</scope>
    <source>
        <strain evidence="7">H1091258</strain>
    </source>
</reference>
<dbReference type="SUPFAM" id="SSF56176">
    <property type="entry name" value="FAD-binding/transporter-associated domain-like"/>
    <property type="match status" value="1"/>
</dbReference>
<dbReference type="AlphaFoldDB" id="A0A9W4W547"/>
<dbReference type="InterPro" id="IPR050416">
    <property type="entry name" value="FAD-linked_Oxidoreductase"/>
</dbReference>
<comment type="cofactor">
    <cofactor evidence="1">
        <name>FAD</name>
        <dbReference type="ChEBI" id="CHEBI:57692"/>
    </cofactor>
</comment>
<dbReference type="InterPro" id="IPR016166">
    <property type="entry name" value="FAD-bd_PCMH"/>
</dbReference>
<keyword evidence="4" id="KW-0274">FAD</keyword>
<dbReference type="PROSITE" id="PS51387">
    <property type="entry name" value="FAD_PCMH"/>
    <property type="match status" value="1"/>
</dbReference>
<dbReference type="Gene3D" id="3.40.462.20">
    <property type="match status" value="1"/>
</dbReference>
<evidence type="ECO:0000313" key="8">
    <source>
        <dbReference type="Proteomes" id="UP001152533"/>
    </source>
</evidence>
<dbReference type="InterPro" id="IPR012951">
    <property type="entry name" value="BBE"/>
</dbReference>
<evidence type="ECO:0000256" key="5">
    <source>
        <dbReference type="ARBA" id="ARBA00023002"/>
    </source>
</evidence>
<dbReference type="PANTHER" id="PTHR42973">
    <property type="entry name" value="BINDING OXIDOREDUCTASE, PUTATIVE (AFU_ORTHOLOGUE AFUA_1G17690)-RELATED"/>
    <property type="match status" value="1"/>
</dbReference>
<dbReference type="Pfam" id="PF08031">
    <property type="entry name" value="BBE"/>
    <property type="match status" value="1"/>
</dbReference>
<keyword evidence="3" id="KW-0285">Flavoprotein</keyword>
<feature type="domain" description="FAD-binding PCMH-type" evidence="6">
    <location>
        <begin position="71"/>
        <end position="250"/>
    </location>
</feature>
<evidence type="ECO:0000256" key="4">
    <source>
        <dbReference type="ARBA" id="ARBA00022827"/>
    </source>
</evidence>
<dbReference type="Gene3D" id="3.30.465.10">
    <property type="match status" value="1"/>
</dbReference>
<dbReference type="EMBL" id="CAMGZC010000101">
    <property type="protein sequence ID" value="CAI0643348.1"/>
    <property type="molecule type" value="Genomic_DNA"/>
</dbReference>
<dbReference type="InterPro" id="IPR016167">
    <property type="entry name" value="FAD-bd_PCMH_sub1"/>
</dbReference>
<keyword evidence="8" id="KW-1185">Reference proteome</keyword>
<keyword evidence="5" id="KW-0560">Oxidoreductase</keyword>
<organism evidence="7 8">
    <name type="scientific">Colletotrichum noveboracense</name>
    <dbReference type="NCBI Taxonomy" id="2664923"/>
    <lineage>
        <taxon>Eukaryota</taxon>
        <taxon>Fungi</taxon>
        <taxon>Dikarya</taxon>
        <taxon>Ascomycota</taxon>
        <taxon>Pezizomycotina</taxon>
        <taxon>Sordariomycetes</taxon>
        <taxon>Hypocreomycetidae</taxon>
        <taxon>Glomerellales</taxon>
        <taxon>Glomerellaceae</taxon>
        <taxon>Colletotrichum</taxon>
        <taxon>Colletotrichum gloeosporioides species complex</taxon>
    </lineage>
</organism>
<dbReference type="GO" id="GO:0071949">
    <property type="term" value="F:FAD binding"/>
    <property type="evidence" value="ECO:0007669"/>
    <property type="project" value="InterPro"/>
</dbReference>
<dbReference type="Proteomes" id="UP001152533">
    <property type="component" value="Unassembled WGS sequence"/>
</dbReference>
<evidence type="ECO:0000256" key="2">
    <source>
        <dbReference type="ARBA" id="ARBA00005466"/>
    </source>
</evidence>
<dbReference type="InterPro" id="IPR016169">
    <property type="entry name" value="FAD-bd_PCMH_sub2"/>
</dbReference>
<dbReference type="InterPro" id="IPR036318">
    <property type="entry name" value="FAD-bd_PCMH-like_sf"/>
</dbReference>
<evidence type="ECO:0000256" key="3">
    <source>
        <dbReference type="ARBA" id="ARBA00022630"/>
    </source>
</evidence>
<accession>A0A9W4W547</accession>
<evidence type="ECO:0000256" key="1">
    <source>
        <dbReference type="ARBA" id="ARBA00001974"/>
    </source>
</evidence>
<protein>
    <recommendedName>
        <fullName evidence="6">FAD-binding PCMH-type domain-containing protein</fullName>
    </recommendedName>
</protein>
<dbReference type="GO" id="GO:0016491">
    <property type="term" value="F:oxidoreductase activity"/>
    <property type="evidence" value="ECO:0007669"/>
    <property type="project" value="UniProtKB-KW"/>
</dbReference>
<sequence length="511" mass="56499">MEVLTAGVAWALNQTVSTQKILGRLGLASLLAHNVAGSWTELAAQLSPQASILLPDEPSFESSISRWREWHAPSVGAVVNVFTESDIQATIRYANEHEIPFLARSGGHGATEALQDAKDAIMIDVRGWNQVEIAEDGKTATLGGGASVKTVVNALWAAGKQTRIRCLSPQATGLCECVGFSAPILGGGHGWLQGQYGLASDQVISARIVLPSGEAVTASEETNPDLFWALQGAGHNFGIVTEWEYRVYDIKNNAWGYSIFIFLAEHLEEVMEVTNKMMETQPPEIAHWIYFINLPDIDPERPIIWYAIINDGSESDTVEYAKPLFDIEHVSAESGSTPMPDLAVKVFTSENSLGCAKGNTGLRYPIGLKIYDLPAIRKVFDDMTEMSLTVPELAGSFFMLEGYSTQGVKAIDEKSSAFPHRDDDLLVTPYVVYKPNASLDALAQDYGERLRGHLLKASDDPERLRAYVNYAHGDESLESVYGWEEWRLEKLRALKKKWDPENRMRFYNPIV</sequence>
<dbReference type="PANTHER" id="PTHR42973:SF9">
    <property type="entry name" value="FAD-BINDING PCMH-TYPE DOMAIN-CONTAINING PROTEIN-RELATED"/>
    <property type="match status" value="1"/>
</dbReference>
<comment type="caution">
    <text evidence="7">The sequence shown here is derived from an EMBL/GenBank/DDBJ whole genome shotgun (WGS) entry which is preliminary data.</text>
</comment>
<evidence type="ECO:0000259" key="6">
    <source>
        <dbReference type="PROSITE" id="PS51387"/>
    </source>
</evidence>
<evidence type="ECO:0000313" key="7">
    <source>
        <dbReference type="EMBL" id="CAI0643348.1"/>
    </source>
</evidence>